<sequence>MNPRRVGLNVLYLVPGAVGGTETYARLLIGELAKAAPETEFFVFCGTEAEEPLRGQGWPANTRLVSVRLPSAIKPLRIATELSVLPVLADRHRVDILHSLGTTSPPASRAARVVTVHDLIYDRFPGSFSRAATAGLRLTVPLGARRAQRVIADSEATATDVRERLRVAPERIDVVPLGLGAPPALDATPAGEVRSRFELGDADVVLCVSAALPHKNLGRLLEGFAGLSPARRETSMLVVAGHAGRTLAELQARAAGLGIAERVRFTGWISDADLEGLYALASAFVYPSLLEGFGLPVLEAMRRSVPVGCSTRGSLEEVAGDAALTFDPLDPRSIAAAIEQLLADPGLRATLIERGIARAATFRWEATAAATLASYERALTARRG</sequence>
<name>A0A9X3S3L0_9ACTN</name>
<evidence type="ECO:0000259" key="4">
    <source>
        <dbReference type="Pfam" id="PF13439"/>
    </source>
</evidence>
<feature type="domain" description="Glycosyltransferase subfamily 4-like N-terminal" evidence="4">
    <location>
        <begin position="18"/>
        <end position="178"/>
    </location>
</feature>
<dbReference type="RefSeq" id="WP_270043994.1">
    <property type="nucleotide sequence ID" value="NZ_JAPDOD010000037.1"/>
</dbReference>
<dbReference type="Pfam" id="PF00534">
    <property type="entry name" value="Glycos_transf_1"/>
    <property type="match status" value="1"/>
</dbReference>
<protein>
    <submittedName>
        <fullName evidence="5">Glycosyltransferase family 4 protein</fullName>
    </submittedName>
</protein>
<dbReference type="Pfam" id="PF13439">
    <property type="entry name" value="Glyco_transf_4"/>
    <property type="match status" value="1"/>
</dbReference>
<evidence type="ECO:0000256" key="2">
    <source>
        <dbReference type="ARBA" id="ARBA00022679"/>
    </source>
</evidence>
<dbReference type="SUPFAM" id="SSF53756">
    <property type="entry name" value="UDP-Glycosyltransferase/glycogen phosphorylase"/>
    <property type="match status" value="1"/>
</dbReference>
<gene>
    <name evidence="5" type="ORF">OM076_31035</name>
</gene>
<dbReference type="InterPro" id="IPR028098">
    <property type="entry name" value="Glyco_trans_4-like_N"/>
</dbReference>
<feature type="domain" description="Glycosyl transferase family 1" evidence="3">
    <location>
        <begin position="200"/>
        <end position="356"/>
    </location>
</feature>
<dbReference type="CDD" id="cd03809">
    <property type="entry name" value="GT4_MtfB-like"/>
    <property type="match status" value="1"/>
</dbReference>
<accession>A0A9X3S3L0</accession>
<keyword evidence="2" id="KW-0808">Transferase</keyword>
<dbReference type="InterPro" id="IPR001296">
    <property type="entry name" value="Glyco_trans_1"/>
</dbReference>
<dbReference type="Gene3D" id="3.40.50.2000">
    <property type="entry name" value="Glycogen Phosphorylase B"/>
    <property type="match status" value="2"/>
</dbReference>
<dbReference type="EMBL" id="JAPDOD010000037">
    <property type="protein sequence ID" value="MDA0164744.1"/>
    <property type="molecule type" value="Genomic_DNA"/>
</dbReference>
<proteinExistence type="predicted"/>
<dbReference type="PANTHER" id="PTHR46401:SF2">
    <property type="entry name" value="GLYCOSYLTRANSFERASE WBBK-RELATED"/>
    <property type="match status" value="1"/>
</dbReference>
<evidence type="ECO:0000313" key="6">
    <source>
        <dbReference type="Proteomes" id="UP001149140"/>
    </source>
</evidence>
<comment type="caution">
    <text evidence="5">The sequence shown here is derived from an EMBL/GenBank/DDBJ whole genome shotgun (WGS) entry which is preliminary data.</text>
</comment>
<evidence type="ECO:0000259" key="3">
    <source>
        <dbReference type="Pfam" id="PF00534"/>
    </source>
</evidence>
<keyword evidence="1" id="KW-0328">Glycosyltransferase</keyword>
<evidence type="ECO:0000256" key="1">
    <source>
        <dbReference type="ARBA" id="ARBA00022676"/>
    </source>
</evidence>
<dbReference type="PANTHER" id="PTHR46401">
    <property type="entry name" value="GLYCOSYLTRANSFERASE WBBK-RELATED"/>
    <property type="match status" value="1"/>
</dbReference>
<organism evidence="5 6">
    <name type="scientific">Solirubrobacter ginsenosidimutans</name>
    <dbReference type="NCBI Taxonomy" id="490573"/>
    <lineage>
        <taxon>Bacteria</taxon>
        <taxon>Bacillati</taxon>
        <taxon>Actinomycetota</taxon>
        <taxon>Thermoleophilia</taxon>
        <taxon>Solirubrobacterales</taxon>
        <taxon>Solirubrobacteraceae</taxon>
        <taxon>Solirubrobacter</taxon>
    </lineage>
</organism>
<evidence type="ECO:0000313" key="5">
    <source>
        <dbReference type="EMBL" id="MDA0164744.1"/>
    </source>
</evidence>
<dbReference type="AlphaFoldDB" id="A0A9X3S3L0"/>
<reference evidence="5" key="1">
    <citation type="submission" date="2022-10" db="EMBL/GenBank/DDBJ databases">
        <title>The WGS of Solirubrobacter ginsenosidimutans DSM 21036.</title>
        <authorList>
            <person name="Jiang Z."/>
        </authorList>
    </citation>
    <scope>NUCLEOTIDE SEQUENCE</scope>
    <source>
        <strain evidence="5">DSM 21036</strain>
    </source>
</reference>
<dbReference type="GO" id="GO:0009103">
    <property type="term" value="P:lipopolysaccharide biosynthetic process"/>
    <property type="evidence" value="ECO:0007669"/>
    <property type="project" value="TreeGrafter"/>
</dbReference>
<keyword evidence="6" id="KW-1185">Reference proteome</keyword>
<dbReference type="Proteomes" id="UP001149140">
    <property type="component" value="Unassembled WGS sequence"/>
</dbReference>
<dbReference type="GO" id="GO:0016757">
    <property type="term" value="F:glycosyltransferase activity"/>
    <property type="evidence" value="ECO:0007669"/>
    <property type="project" value="UniProtKB-KW"/>
</dbReference>